<sequence>MFNQLLDLDPAFITEYIAWKYENAERGWLSSHDDHRNYCFIWARPDHQAIMDRVIERIYGYEQDSFVSINPYLKTFFQARGDNEAEGEVREKQDTYLLRLIDERSEEVDLMVLLFGVIAQFQPARRRQFVERFVQRNRSFDAFKRLSLESSSWSWSGSQVPVLQGHVSYWESLLPLMNTVDLLPHKQYVERYIQGLRVQIEQEKKNDFIGD</sequence>
<reference evidence="1 2" key="1">
    <citation type="submission" date="2019-07" db="EMBL/GenBank/DDBJ databases">
        <title>Genomic Encyclopedia of Type Strains, Phase IV (KMG-IV): sequencing the most valuable type-strain genomes for metagenomic binning, comparative biology and taxonomic classification.</title>
        <authorList>
            <person name="Goeker M."/>
        </authorList>
    </citation>
    <scope>NUCLEOTIDE SEQUENCE [LARGE SCALE GENOMIC DNA]</scope>
    <source>
        <strain evidence="1 2">SS015</strain>
    </source>
</reference>
<comment type="caution">
    <text evidence="1">The sequence shown here is derived from an EMBL/GenBank/DDBJ whole genome shotgun (WGS) entry which is preliminary data.</text>
</comment>
<proteinExistence type="predicted"/>
<dbReference type="AlphaFoldDB" id="A0A5D3WL36"/>
<evidence type="ECO:0000313" key="2">
    <source>
        <dbReference type="Proteomes" id="UP000324159"/>
    </source>
</evidence>
<organism evidence="1 2">
    <name type="scientific">Geothermobacter ehrlichii</name>
    <dbReference type="NCBI Taxonomy" id="213224"/>
    <lineage>
        <taxon>Bacteria</taxon>
        <taxon>Pseudomonadati</taxon>
        <taxon>Thermodesulfobacteriota</taxon>
        <taxon>Desulfuromonadia</taxon>
        <taxon>Desulfuromonadales</taxon>
        <taxon>Geothermobacteraceae</taxon>
        <taxon>Geothermobacter</taxon>
    </lineage>
</organism>
<dbReference type="OrthoDB" id="5377673at2"/>
<evidence type="ECO:0000313" key="1">
    <source>
        <dbReference type="EMBL" id="TYO99370.1"/>
    </source>
</evidence>
<keyword evidence="2" id="KW-1185">Reference proteome</keyword>
<accession>A0A5D3WL36</accession>
<gene>
    <name evidence="1" type="ORF">EDC39_103216</name>
</gene>
<dbReference type="RefSeq" id="WP_148895289.1">
    <property type="nucleotide sequence ID" value="NZ_VNIB01000003.1"/>
</dbReference>
<protein>
    <submittedName>
        <fullName evidence="1">Uncharacterized protein</fullName>
    </submittedName>
</protein>
<dbReference type="EMBL" id="VNIB01000003">
    <property type="protein sequence ID" value="TYO99370.1"/>
    <property type="molecule type" value="Genomic_DNA"/>
</dbReference>
<dbReference type="Proteomes" id="UP000324159">
    <property type="component" value="Unassembled WGS sequence"/>
</dbReference>
<name>A0A5D3WL36_9BACT</name>